<proteinExistence type="inferred from homology"/>
<dbReference type="EMBL" id="CAXDID020000017">
    <property type="protein sequence ID" value="CAL5984419.1"/>
    <property type="molecule type" value="Genomic_DNA"/>
</dbReference>
<dbReference type="Pfam" id="PF01201">
    <property type="entry name" value="Ribosomal_S8e"/>
    <property type="match status" value="1"/>
</dbReference>
<dbReference type="GO" id="GO:0006412">
    <property type="term" value="P:translation"/>
    <property type="evidence" value="ECO:0007669"/>
    <property type="project" value="InterPro"/>
</dbReference>
<comment type="caution">
    <text evidence="5">The sequence shown here is derived from an EMBL/GenBank/DDBJ whole genome shotgun (WGS) entry which is preliminary data.</text>
</comment>
<dbReference type="GO" id="GO:0003735">
    <property type="term" value="F:structural constituent of ribosome"/>
    <property type="evidence" value="ECO:0007669"/>
    <property type="project" value="InterPro"/>
</dbReference>
<dbReference type="GO" id="GO:0005840">
    <property type="term" value="C:ribosome"/>
    <property type="evidence" value="ECO:0007669"/>
    <property type="project" value="UniProtKB-KW"/>
</dbReference>
<evidence type="ECO:0000256" key="3">
    <source>
        <dbReference type="ARBA" id="ARBA00023274"/>
    </source>
</evidence>
<reference evidence="6 7" key="2">
    <citation type="submission" date="2024-07" db="EMBL/GenBank/DDBJ databases">
        <authorList>
            <person name="Akdeniz Z."/>
        </authorList>
    </citation>
    <scope>NUCLEOTIDE SEQUENCE [LARGE SCALE GENOMIC DNA]</scope>
</reference>
<evidence type="ECO:0000256" key="4">
    <source>
        <dbReference type="RuleBase" id="RU000669"/>
    </source>
</evidence>
<organism evidence="5">
    <name type="scientific">Hexamita inflata</name>
    <dbReference type="NCBI Taxonomy" id="28002"/>
    <lineage>
        <taxon>Eukaryota</taxon>
        <taxon>Metamonada</taxon>
        <taxon>Diplomonadida</taxon>
        <taxon>Hexamitidae</taxon>
        <taxon>Hexamitinae</taxon>
        <taxon>Hexamita</taxon>
    </lineage>
</organism>
<dbReference type="InterPro" id="IPR022309">
    <property type="entry name" value="Ribosomal_Se8/biogenesis_NSA2"/>
</dbReference>
<dbReference type="GO" id="GO:1990904">
    <property type="term" value="C:ribonucleoprotein complex"/>
    <property type="evidence" value="ECO:0007669"/>
    <property type="project" value="UniProtKB-KW"/>
</dbReference>
<dbReference type="EMBL" id="CATOUU010001186">
    <property type="protein sequence ID" value="CAI9978680.1"/>
    <property type="molecule type" value="Genomic_DNA"/>
</dbReference>
<reference evidence="5" key="1">
    <citation type="submission" date="2023-06" db="EMBL/GenBank/DDBJ databases">
        <authorList>
            <person name="Kurt Z."/>
        </authorList>
    </citation>
    <scope>NUCLEOTIDE SEQUENCE</scope>
</reference>
<evidence type="ECO:0000313" key="6">
    <source>
        <dbReference type="EMBL" id="CAL5984419.1"/>
    </source>
</evidence>
<sequence length="190" mass="21171">MGLTNDKMFKRKATGGLRMPWHKKRNYLMGRPAANTRVHIMKASAVPAAKKDVDPKKVTMIRCRGGNYKYRALRLLYGNFAWAGLNFSTKTSILSVCYNSTSNELVRTNTLVKSCIVYVDATPFKAAVEKEVTEKSKAHHTQVDAAVSEQLKEGKVLAKITTRPGQCGKADGYLLEGPELAFYQRKLAVK</sequence>
<dbReference type="PANTHER" id="PTHR10394">
    <property type="entry name" value="40S RIBOSOMAL PROTEIN S8"/>
    <property type="match status" value="1"/>
</dbReference>
<dbReference type="CDD" id="cd11380">
    <property type="entry name" value="Ribosomal_S8e_like"/>
    <property type="match status" value="1"/>
</dbReference>
<protein>
    <recommendedName>
        <fullName evidence="4">40S ribosomal protein S8</fullName>
    </recommendedName>
</protein>
<evidence type="ECO:0000313" key="5">
    <source>
        <dbReference type="EMBL" id="CAI9978680.1"/>
    </source>
</evidence>
<dbReference type="NCBIfam" id="TIGR00307">
    <property type="entry name" value="eS8"/>
    <property type="match status" value="1"/>
</dbReference>
<evidence type="ECO:0000256" key="1">
    <source>
        <dbReference type="ARBA" id="ARBA00005257"/>
    </source>
</evidence>
<keyword evidence="7" id="KW-1185">Reference proteome</keyword>
<keyword evidence="3 4" id="KW-0687">Ribonucleoprotein</keyword>
<comment type="similarity">
    <text evidence="1 4">Belongs to the eukaryotic ribosomal protein eS8 family.</text>
</comment>
<evidence type="ECO:0000313" key="7">
    <source>
        <dbReference type="Proteomes" id="UP001642409"/>
    </source>
</evidence>
<accession>A0AA86S602</accession>
<keyword evidence="2 4" id="KW-0689">Ribosomal protein</keyword>
<dbReference type="InterPro" id="IPR001047">
    <property type="entry name" value="Ribosomal_eS8"/>
</dbReference>
<name>A0AA86S602_9EUKA</name>
<gene>
    <name evidence="5" type="ORF">HINF_LOCUS66325</name>
    <name evidence="6" type="ORF">HINF_LOCUS8090</name>
</gene>
<dbReference type="FunFam" id="3.10.290.70:FF:000009">
    <property type="entry name" value="40S ribosomal protein S8"/>
    <property type="match status" value="1"/>
</dbReference>
<dbReference type="Proteomes" id="UP001642409">
    <property type="component" value="Unassembled WGS sequence"/>
</dbReference>
<evidence type="ECO:0000256" key="2">
    <source>
        <dbReference type="ARBA" id="ARBA00022980"/>
    </source>
</evidence>
<dbReference type="Gene3D" id="3.10.290.70">
    <property type="match status" value="1"/>
</dbReference>
<dbReference type="AlphaFoldDB" id="A0AA86S602"/>